<reference evidence="14" key="1">
    <citation type="journal article" date="2019" name="Int. J. Syst. Evol. Microbiol.">
        <title>The Global Catalogue of Microorganisms (GCM) 10K type strain sequencing project: providing services to taxonomists for standard genome sequencing and annotation.</title>
        <authorList>
            <consortium name="The Broad Institute Genomics Platform"/>
            <consortium name="The Broad Institute Genome Sequencing Center for Infectious Disease"/>
            <person name="Wu L."/>
            <person name="Ma J."/>
        </authorList>
    </citation>
    <scope>NUCLEOTIDE SEQUENCE [LARGE SCALE GENOMIC DNA]</scope>
    <source>
        <strain evidence="14">CCUG 39402</strain>
    </source>
</reference>
<dbReference type="EMBL" id="JBHSRS010000084">
    <property type="protein sequence ID" value="MFC6284002.1"/>
    <property type="molecule type" value="Genomic_DNA"/>
</dbReference>
<evidence type="ECO:0000256" key="8">
    <source>
        <dbReference type="ARBA" id="ARBA00023136"/>
    </source>
</evidence>
<keyword evidence="4" id="KW-0488">Methylation</keyword>
<proteinExistence type="inferred from homology"/>
<comment type="subcellular location">
    <subcellularLocation>
        <location evidence="1">Cell inner membrane</location>
        <topology evidence="1">Single-pass membrane protein</topology>
    </subcellularLocation>
</comment>
<protein>
    <recommendedName>
        <fullName evidence="2">Type II secretion system protein H</fullName>
    </recommendedName>
    <alternativeName>
        <fullName evidence="10">General secretion pathway protein H</fullName>
    </alternativeName>
</protein>
<dbReference type="Gene3D" id="3.55.40.10">
    <property type="entry name" value="minor pseudopilin epsh domain"/>
    <property type="match status" value="1"/>
</dbReference>
<evidence type="ECO:0000256" key="11">
    <source>
        <dbReference type="SAM" id="Phobius"/>
    </source>
</evidence>
<name>A0ABW1U4K2_9BURK</name>
<feature type="transmembrane region" description="Helical" evidence="11">
    <location>
        <begin position="12"/>
        <end position="34"/>
    </location>
</feature>
<keyword evidence="3" id="KW-1003">Cell membrane</keyword>
<evidence type="ECO:0000313" key="14">
    <source>
        <dbReference type="Proteomes" id="UP001596270"/>
    </source>
</evidence>
<keyword evidence="8 11" id="KW-0472">Membrane</keyword>
<dbReference type="Pfam" id="PF07963">
    <property type="entry name" value="N_methyl"/>
    <property type="match status" value="1"/>
</dbReference>
<accession>A0ABW1U4K2</accession>
<gene>
    <name evidence="13" type="ORF">ACFQND_22480</name>
</gene>
<evidence type="ECO:0000256" key="6">
    <source>
        <dbReference type="ARBA" id="ARBA00022692"/>
    </source>
</evidence>
<comment type="caution">
    <text evidence="13">The sequence shown here is derived from an EMBL/GenBank/DDBJ whole genome shotgun (WGS) entry which is preliminary data.</text>
</comment>
<dbReference type="InterPro" id="IPR022346">
    <property type="entry name" value="T2SS_GspH"/>
</dbReference>
<evidence type="ECO:0000256" key="3">
    <source>
        <dbReference type="ARBA" id="ARBA00022475"/>
    </source>
</evidence>
<evidence type="ECO:0000256" key="2">
    <source>
        <dbReference type="ARBA" id="ARBA00021549"/>
    </source>
</evidence>
<dbReference type="NCBIfam" id="TIGR02532">
    <property type="entry name" value="IV_pilin_GFxxxE"/>
    <property type="match status" value="1"/>
</dbReference>
<evidence type="ECO:0000256" key="5">
    <source>
        <dbReference type="ARBA" id="ARBA00022519"/>
    </source>
</evidence>
<evidence type="ECO:0000256" key="7">
    <source>
        <dbReference type="ARBA" id="ARBA00022989"/>
    </source>
</evidence>
<dbReference type="Proteomes" id="UP001596270">
    <property type="component" value="Unassembled WGS sequence"/>
</dbReference>
<dbReference type="Pfam" id="PF12019">
    <property type="entry name" value="GspH"/>
    <property type="match status" value="1"/>
</dbReference>
<feature type="domain" description="General secretion pathway GspH" evidence="12">
    <location>
        <begin position="47"/>
        <end position="175"/>
    </location>
</feature>
<keyword evidence="7 11" id="KW-1133">Transmembrane helix</keyword>
<evidence type="ECO:0000256" key="10">
    <source>
        <dbReference type="ARBA" id="ARBA00030775"/>
    </source>
</evidence>
<dbReference type="RefSeq" id="WP_371439768.1">
    <property type="nucleotide sequence ID" value="NZ_JBHSRS010000084.1"/>
</dbReference>
<keyword evidence="5" id="KW-0997">Cell inner membrane</keyword>
<evidence type="ECO:0000256" key="1">
    <source>
        <dbReference type="ARBA" id="ARBA00004377"/>
    </source>
</evidence>
<keyword evidence="6 11" id="KW-0812">Transmembrane</keyword>
<organism evidence="13 14">
    <name type="scientific">Polaromonas aquatica</name>
    <dbReference type="NCBI Taxonomy" id="332657"/>
    <lineage>
        <taxon>Bacteria</taxon>
        <taxon>Pseudomonadati</taxon>
        <taxon>Pseudomonadota</taxon>
        <taxon>Betaproteobacteria</taxon>
        <taxon>Burkholderiales</taxon>
        <taxon>Comamonadaceae</taxon>
        <taxon>Polaromonas</taxon>
    </lineage>
</organism>
<dbReference type="SUPFAM" id="SSF54523">
    <property type="entry name" value="Pili subunits"/>
    <property type="match status" value="1"/>
</dbReference>
<keyword evidence="14" id="KW-1185">Reference proteome</keyword>
<evidence type="ECO:0000259" key="12">
    <source>
        <dbReference type="Pfam" id="PF12019"/>
    </source>
</evidence>
<comment type="similarity">
    <text evidence="9">Belongs to the GSP H family.</text>
</comment>
<dbReference type="InterPro" id="IPR012902">
    <property type="entry name" value="N_methyl_site"/>
</dbReference>
<evidence type="ECO:0000256" key="4">
    <source>
        <dbReference type="ARBA" id="ARBA00022481"/>
    </source>
</evidence>
<dbReference type="PROSITE" id="PS00409">
    <property type="entry name" value="PROKAR_NTER_METHYL"/>
    <property type="match status" value="1"/>
</dbReference>
<sequence>MYRIPANRGFTLIELLITIAIAALLLTLAVPSMLSTIEGSAVNRHVTTFISALRYARSEAIRTGVPVVMCRSANSESATPTCTTASGGWETGWLIFVNRDLDASNNYSSSGNDSLLRVQGVLSDSGGILKTSGAAVNKFVFRPTGLLSAGAASFTFNSASLNGAQQKLVCISMQGRARILSDSNASCTGSDS</sequence>
<evidence type="ECO:0000256" key="9">
    <source>
        <dbReference type="ARBA" id="ARBA00025772"/>
    </source>
</evidence>
<dbReference type="InterPro" id="IPR045584">
    <property type="entry name" value="Pilin-like"/>
</dbReference>
<evidence type="ECO:0000313" key="13">
    <source>
        <dbReference type="EMBL" id="MFC6284002.1"/>
    </source>
</evidence>